<evidence type="ECO:0000259" key="16">
    <source>
        <dbReference type="Pfam" id="PF00593"/>
    </source>
</evidence>
<keyword evidence="3 12" id="KW-1134">Transmembrane beta strand</keyword>
<evidence type="ECO:0000256" key="9">
    <source>
        <dbReference type="ARBA" id="ARBA00023077"/>
    </source>
</evidence>
<feature type="domain" description="TonB-dependent receptor plug" evidence="17">
    <location>
        <begin position="52"/>
        <end position="161"/>
    </location>
</feature>
<dbReference type="PANTHER" id="PTHR32552">
    <property type="entry name" value="FERRICHROME IRON RECEPTOR-RELATED"/>
    <property type="match status" value="1"/>
</dbReference>
<sequence>MIHQVKAPSPGWRESTLALALAIAAPVGIAQESGMRQLEEVVVTAQRRSESMQDVPVAVTAATEEDMAYAQVDSVGNIQAISPSIKFDVTNSAANSANIFIRGIGTVGNNRSFEGAVGVFFDGVYRTRAGQAMQNWLDIESLQVLRGPQGTLFGKNTSAGALIINSKAPTLDGSGGSFELTAGNYGKEMVRVSYNQVISDSSAIRLAGLYGNKEGFIENANGGDYNDSHPRALKFQFLTELSDDLTLRVIADWSGEEANCCYGQIDDVDGPMQDYIDQLTVDNGHTLPSKDFDDYQQVLSNDTDQSVADQGIQMNIDWVLESGLILGSVTSYREWSIEQIGMDADFSGANILGINESLETEVFSQEFTLSGEVHDFGPFHYADYVIGLYFADESINADHQLVWGDQATEYLQIYAPAALGVPVEAMLAASDLTSFLGSQGIPVGALPVAEEGLVSDINMYGGGQSFAAFMHWNIDLTDALSATAGVRYSRDEKTGGMRRRFFTSNPQEPFRLLGAQPGPEYDDEYTDSAVSGQFALRYQFNDDIMAYMSYSLGYKSGGVNLDNQAAGSVGDNPDEPSCSSSGDCEPNDPKYESEYIEGYELGIKADYLDSRARSNIALFYNKLSDLQVANFDGLAFSILNSPEATVYGGEIENQFVLTEALTLGLDLTYLPEAHFGESDALSAEALGTPASLSGRRFAQAPEWVGNLSLTMDQPITDNLSLRGRVAAYYSGEQYTNPANNQRRDEIVEIAATLGVASYSTGLSLNIWCQNCTDERYVTQHFNTPLQNIGDDYDHNGYVSSPRTYGVTLRGDF</sequence>
<evidence type="ECO:0000256" key="12">
    <source>
        <dbReference type="PROSITE-ProRule" id="PRU01360"/>
    </source>
</evidence>
<comment type="similarity">
    <text evidence="12 14">Belongs to the TonB-dependent receptor family.</text>
</comment>
<keyword evidence="10 12" id="KW-0472">Membrane</keyword>
<dbReference type="PROSITE" id="PS01156">
    <property type="entry name" value="TONB_DEPENDENT_REC_2"/>
    <property type="match status" value="1"/>
</dbReference>
<name>A0ABX1GJ09_9GAMM</name>
<evidence type="ECO:0000256" key="1">
    <source>
        <dbReference type="ARBA" id="ARBA00004571"/>
    </source>
</evidence>
<evidence type="ECO:0000256" key="6">
    <source>
        <dbReference type="ARBA" id="ARBA00022729"/>
    </source>
</evidence>
<evidence type="ECO:0000313" key="18">
    <source>
        <dbReference type="EMBL" id="NKI19232.1"/>
    </source>
</evidence>
<dbReference type="Pfam" id="PF00593">
    <property type="entry name" value="TonB_dep_Rec_b-barrel"/>
    <property type="match status" value="1"/>
</dbReference>
<dbReference type="InterPro" id="IPR010917">
    <property type="entry name" value="TonB_rcpt_CS"/>
</dbReference>
<dbReference type="PROSITE" id="PS52016">
    <property type="entry name" value="TONB_DEPENDENT_REC_3"/>
    <property type="match status" value="1"/>
</dbReference>
<dbReference type="InterPro" id="IPR000531">
    <property type="entry name" value="Beta-barrel_TonB"/>
</dbReference>
<organism evidence="18 19">
    <name type="scientific">Spongiibacter thalassae</name>
    <dbReference type="NCBI Taxonomy" id="2721624"/>
    <lineage>
        <taxon>Bacteria</taxon>
        <taxon>Pseudomonadati</taxon>
        <taxon>Pseudomonadota</taxon>
        <taxon>Gammaproteobacteria</taxon>
        <taxon>Cellvibrionales</taxon>
        <taxon>Spongiibacteraceae</taxon>
        <taxon>Spongiibacter</taxon>
    </lineage>
</organism>
<evidence type="ECO:0000256" key="10">
    <source>
        <dbReference type="ARBA" id="ARBA00023136"/>
    </source>
</evidence>
<evidence type="ECO:0000256" key="7">
    <source>
        <dbReference type="ARBA" id="ARBA00023004"/>
    </source>
</evidence>
<keyword evidence="7" id="KW-0408">Iron</keyword>
<dbReference type="EMBL" id="JAAWWK010000007">
    <property type="protein sequence ID" value="NKI19232.1"/>
    <property type="molecule type" value="Genomic_DNA"/>
</dbReference>
<proteinExistence type="inferred from homology"/>
<keyword evidence="18" id="KW-0675">Receptor</keyword>
<protein>
    <submittedName>
        <fullName evidence="18">TonB-dependent receptor</fullName>
    </submittedName>
</protein>
<evidence type="ECO:0000256" key="5">
    <source>
        <dbReference type="ARBA" id="ARBA00022692"/>
    </source>
</evidence>
<keyword evidence="5 12" id="KW-0812">Transmembrane</keyword>
<evidence type="ECO:0000256" key="13">
    <source>
        <dbReference type="PROSITE-ProRule" id="PRU10144"/>
    </source>
</evidence>
<evidence type="ECO:0000256" key="3">
    <source>
        <dbReference type="ARBA" id="ARBA00022452"/>
    </source>
</evidence>
<dbReference type="Proteomes" id="UP000765845">
    <property type="component" value="Unassembled WGS sequence"/>
</dbReference>
<evidence type="ECO:0000256" key="8">
    <source>
        <dbReference type="ARBA" id="ARBA00023065"/>
    </source>
</evidence>
<dbReference type="InterPro" id="IPR012910">
    <property type="entry name" value="Plug_dom"/>
</dbReference>
<keyword evidence="6" id="KW-0732">Signal</keyword>
<reference evidence="18 19" key="1">
    <citation type="submission" date="2020-04" db="EMBL/GenBank/DDBJ databases">
        <authorList>
            <person name="Yoon J."/>
        </authorList>
    </citation>
    <scope>NUCLEOTIDE SEQUENCE [LARGE SCALE GENOMIC DNA]</scope>
    <source>
        <strain evidence="18 19">KMU-166</strain>
    </source>
</reference>
<evidence type="ECO:0000313" key="19">
    <source>
        <dbReference type="Proteomes" id="UP000765845"/>
    </source>
</evidence>
<evidence type="ECO:0000256" key="4">
    <source>
        <dbReference type="ARBA" id="ARBA00022496"/>
    </source>
</evidence>
<dbReference type="Pfam" id="PF07715">
    <property type="entry name" value="Plug"/>
    <property type="match status" value="1"/>
</dbReference>
<dbReference type="SUPFAM" id="SSF56935">
    <property type="entry name" value="Porins"/>
    <property type="match status" value="1"/>
</dbReference>
<evidence type="ECO:0000256" key="2">
    <source>
        <dbReference type="ARBA" id="ARBA00022448"/>
    </source>
</evidence>
<comment type="subcellular location">
    <subcellularLocation>
        <location evidence="1 12">Cell outer membrane</location>
        <topology evidence="1 12">Multi-pass membrane protein</topology>
    </subcellularLocation>
</comment>
<keyword evidence="11 12" id="KW-0998">Cell outer membrane</keyword>
<evidence type="ECO:0000256" key="11">
    <source>
        <dbReference type="ARBA" id="ARBA00023237"/>
    </source>
</evidence>
<keyword evidence="9 14" id="KW-0798">TonB box</keyword>
<accession>A0ABX1GJ09</accession>
<keyword evidence="2 12" id="KW-0813">Transport</keyword>
<dbReference type="RefSeq" id="WP_168451756.1">
    <property type="nucleotide sequence ID" value="NZ_JAAWWK010000007.1"/>
</dbReference>
<keyword evidence="19" id="KW-1185">Reference proteome</keyword>
<dbReference type="Gene3D" id="2.40.170.20">
    <property type="entry name" value="TonB-dependent receptor, beta-barrel domain"/>
    <property type="match status" value="2"/>
</dbReference>
<keyword evidence="4" id="KW-0410">Iron transport</keyword>
<feature type="region of interest" description="Disordered" evidence="15">
    <location>
        <begin position="565"/>
        <end position="587"/>
    </location>
</feature>
<evidence type="ECO:0000256" key="15">
    <source>
        <dbReference type="SAM" id="MobiDB-lite"/>
    </source>
</evidence>
<dbReference type="InterPro" id="IPR039426">
    <property type="entry name" value="TonB-dep_rcpt-like"/>
</dbReference>
<gene>
    <name evidence="18" type="ORF">HCU74_17635</name>
</gene>
<feature type="domain" description="TonB-dependent receptor-like beta-barrel" evidence="16">
    <location>
        <begin position="304"/>
        <end position="770"/>
    </location>
</feature>
<comment type="caution">
    <text evidence="18">The sequence shown here is derived from an EMBL/GenBank/DDBJ whole genome shotgun (WGS) entry which is preliminary data.</text>
</comment>
<evidence type="ECO:0000259" key="17">
    <source>
        <dbReference type="Pfam" id="PF07715"/>
    </source>
</evidence>
<keyword evidence="8" id="KW-0406">Ion transport</keyword>
<feature type="short sequence motif" description="TonB C-terminal box" evidence="13">
    <location>
        <begin position="795"/>
        <end position="812"/>
    </location>
</feature>
<dbReference type="PANTHER" id="PTHR32552:SF81">
    <property type="entry name" value="TONB-DEPENDENT OUTER MEMBRANE RECEPTOR"/>
    <property type="match status" value="1"/>
</dbReference>
<dbReference type="InterPro" id="IPR036942">
    <property type="entry name" value="Beta-barrel_TonB_sf"/>
</dbReference>
<evidence type="ECO:0000256" key="14">
    <source>
        <dbReference type="RuleBase" id="RU003357"/>
    </source>
</evidence>